<evidence type="ECO:0000256" key="2">
    <source>
        <dbReference type="SAM" id="MobiDB-lite"/>
    </source>
</evidence>
<reference evidence="4 5" key="1">
    <citation type="submission" date="2019-02" db="EMBL/GenBank/DDBJ databases">
        <title>Closed genome of Sporomusa termitida DSM 4440.</title>
        <authorList>
            <person name="Poehlein A."/>
            <person name="Daniel R."/>
        </authorList>
    </citation>
    <scope>NUCLEOTIDE SEQUENCE [LARGE SCALE GENOMIC DNA]</scope>
    <source>
        <strain evidence="4 5">DSM 4440</strain>
    </source>
</reference>
<dbReference type="SMART" id="SM01208">
    <property type="entry name" value="G5"/>
    <property type="match status" value="1"/>
</dbReference>
<dbReference type="AlphaFoldDB" id="A0A517DN51"/>
<name>A0A517DN51_9FIRM</name>
<feature type="compositionally biased region" description="Basic and acidic residues" evidence="2">
    <location>
        <begin position="448"/>
        <end position="459"/>
    </location>
</feature>
<dbReference type="Pfam" id="PF04294">
    <property type="entry name" value="VanW"/>
    <property type="match status" value="1"/>
</dbReference>
<dbReference type="InterPro" id="IPR007391">
    <property type="entry name" value="Vancomycin_resist_VanW"/>
</dbReference>
<gene>
    <name evidence="4" type="ORF">SPTER_00290</name>
</gene>
<dbReference type="OrthoDB" id="9797191at2"/>
<keyword evidence="1" id="KW-0732">Signal</keyword>
<dbReference type="PANTHER" id="PTHR35788:SF1">
    <property type="entry name" value="EXPORTED PROTEIN"/>
    <property type="match status" value="1"/>
</dbReference>
<dbReference type="InterPro" id="IPR011098">
    <property type="entry name" value="G5_dom"/>
</dbReference>
<dbReference type="PANTHER" id="PTHR35788">
    <property type="entry name" value="EXPORTED PROTEIN-RELATED"/>
    <property type="match status" value="1"/>
</dbReference>
<sequence>MKHWMGIILAVAIILTGIAAFWLTRPLFAQTVYSGVRVANIEVAGKSRDEVAQMLSVWQKDQVGRPILLTYGSATFRIEPEHIDYSIDAEATADAAWQVGREGSWWQRLKKISDVQVEGWSTPLKIRYNENKLDTVLEQLQENINKPPRNATLSLHTGGIVSEVEGQEIDVAALKKLMLSAVNRSETNTIILPVKPVYPEITAEELAKNGIKELVAVYTTVFNTEDANRTANVKLSAQKINGKLLYPGQVFSYNDTVGPREKSQGFKEAMEIINGEFVPGIGGGVCQVSSTLYNAVLLAGLNIVERTNHSKPLAYVPLGRDATVAYNTLDFKFANNSSAPVMIMAEAEGNKLNVGIFGQRALDKNIDIVTVDQQVIQPATIKKADPSLPPGENKVEKPGKPGYSVTVIRIIRDNNGTELKREVLSRDKYAPDNTVIKTGPAPKPVQAETKRTKDTDKPFDAGSMQ</sequence>
<feature type="region of interest" description="Disordered" evidence="2">
    <location>
        <begin position="430"/>
        <end position="465"/>
    </location>
</feature>
<dbReference type="InterPro" id="IPR052913">
    <property type="entry name" value="Glycopeptide_resist_protein"/>
</dbReference>
<protein>
    <submittedName>
        <fullName evidence="4">VanW like protein</fullName>
    </submittedName>
</protein>
<accession>A0A517DN51</accession>
<evidence type="ECO:0000256" key="1">
    <source>
        <dbReference type="ARBA" id="ARBA00022729"/>
    </source>
</evidence>
<dbReference type="PROSITE" id="PS51109">
    <property type="entry name" value="G5"/>
    <property type="match status" value="1"/>
</dbReference>
<keyword evidence="5" id="KW-1185">Reference proteome</keyword>
<feature type="domain" description="G5" evidence="3">
    <location>
        <begin position="362"/>
        <end position="442"/>
    </location>
</feature>
<dbReference type="KEGG" id="sted:SPTER_00290"/>
<evidence type="ECO:0000313" key="4">
    <source>
        <dbReference type="EMBL" id="QDR78785.1"/>
    </source>
</evidence>
<dbReference type="Gene3D" id="2.20.230.10">
    <property type="entry name" value="Resuscitation-promoting factor rpfb"/>
    <property type="match status" value="1"/>
</dbReference>
<dbReference type="InterPro" id="IPR022029">
    <property type="entry name" value="YoaR-like_PG-bd"/>
</dbReference>
<dbReference type="Pfam" id="PF12229">
    <property type="entry name" value="PG_binding_4"/>
    <property type="match status" value="1"/>
</dbReference>
<evidence type="ECO:0000313" key="5">
    <source>
        <dbReference type="Proteomes" id="UP000320776"/>
    </source>
</evidence>
<evidence type="ECO:0000259" key="3">
    <source>
        <dbReference type="PROSITE" id="PS51109"/>
    </source>
</evidence>
<dbReference type="Proteomes" id="UP000320776">
    <property type="component" value="Chromosome"/>
</dbReference>
<dbReference type="RefSeq" id="WP_144348509.1">
    <property type="nucleotide sequence ID" value="NZ_CP036259.1"/>
</dbReference>
<dbReference type="Pfam" id="PF07501">
    <property type="entry name" value="G5"/>
    <property type="match status" value="1"/>
</dbReference>
<proteinExistence type="predicted"/>
<organism evidence="4 5">
    <name type="scientific">Sporomusa termitida</name>
    <dbReference type="NCBI Taxonomy" id="2377"/>
    <lineage>
        <taxon>Bacteria</taxon>
        <taxon>Bacillati</taxon>
        <taxon>Bacillota</taxon>
        <taxon>Negativicutes</taxon>
        <taxon>Selenomonadales</taxon>
        <taxon>Sporomusaceae</taxon>
        <taxon>Sporomusa</taxon>
    </lineage>
</organism>
<dbReference type="EMBL" id="CP036259">
    <property type="protein sequence ID" value="QDR78785.1"/>
    <property type="molecule type" value="Genomic_DNA"/>
</dbReference>